<feature type="compositionally biased region" description="Acidic residues" evidence="1">
    <location>
        <begin position="404"/>
        <end position="426"/>
    </location>
</feature>
<dbReference type="EMBL" id="JAVHNQ010000016">
    <property type="protein sequence ID" value="KAK6331149.1"/>
    <property type="molecule type" value="Genomic_DNA"/>
</dbReference>
<feature type="region of interest" description="Disordered" evidence="1">
    <location>
        <begin position="394"/>
        <end position="427"/>
    </location>
</feature>
<comment type="caution">
    <text evidence="2">The sequence shown here is derived from an EMBL/GenBank/DDBJ whole genome shotgun (WGS) entry which is preliminary data.</text>
</comment>
<dbReference type="AlphaFoldDB" id="A0AAV9TZE6"/>
<evidence type="ECO:0000256" key="1">
    <source>
        <dbReference type="SAM" id="MobiDB-lite"/>
    </source>
</evidence>
<proteinExistence type="predicted"/>
<evidence type="ECO:0008006" key="4">
    <source>
        <dbReference type="Google" id="ProtNLM"/>
    </source>
</evidence>
<sequence length="556" mass="63410">MWGNTIPLPPELVEETLRHCGPRELFAFAQTSRESYIASVRVLAARGQIPLSLPQVVTSGMIKLLKESKAYDLIDTVSIDVTKDVMRSLEGCYQSAYYTPLAEFISSRPEEMKLGLRLCTHGEGACSLPGLVLMFRRALETANDRFSSFALRITIDDAEQTDAITAAEDMQDAVLALRKQRASQNDRQRKPLESLELQIGAVDGRNITQCFLELGVDMTGNDDERLLQHLKVVVDWKNTSDDSLRFRWERLDFSLLGTSHLKTLYLEEKKCGQSSDYVDQFTVLFPELEELHIDTGLPQSTAHYGSFRRFEKLRKLSIPFPYQDSRFTFPGVDQDANAPAMTPRCCMRSEFWERVQRLVAWQLQPGFKELVFHYLWNDARMTNFTRISVWRSGNRKNRTRGGDGEGEELQEQEEAEQEEDNPEQEDLVPLTTENIPADEVSFEVLPSEAIPSHIRREFLEYLAPFIDDTPFRISMKDLGDRPTHPSDLTAIRSLLLGKNKETGAYRLREGRWAGAPYFLAPWLREMIGSDAFNDGEKLADGKDRNQRGVKCEVCGL</sequence>
<name>A0AAV9TZE6_9PEZI</name>
<reference evidence="2 3" key="1">
    <citation type="submission" date="2019-10" db="EMBL/GenBank/DDBJ databases">
        <authorList>
            <person name="Palmer J.M."/>
        </authorList>
    </citation>
    <scope>NUCLEOTIDE SEQUENCE [LARGE SCALE GENOMIC DNA]</scope>
    <source>
        <strain evidence="2 3">TWF696</strain>
    </source>
</reference>
<evidence type="ECO:0000313" key="2">
    <source>
        <dbReference type="EMBL" id="KAK6331149.1"/>
    </source>
</evidence>
<gene>
    <name evidence="2" type="ORF">TWF696_003218</name>
</gene>
<dbReference type="Proteomes" id="UP001375240">
    <property type="component" value="Unassembled WGS sequence"/>
</dbReference>
<protein>
    <recommendedName>
        <fullName evidence="4">F-box domain-containing protein</fullName>
    </recommendedName>
</protein>
<keyword evidence="3" id="KW-1185">Reference proteome</keyword>
<accession>A0AAV9TZE6</accession>
<organism evidence="2 3">
    <name type="scientific">Orbilia brochopaga</name>
    <dbReference type="NCBI Taxonomy" id="3140254"/>
    <lineage>
        <taxon>Eukaryota</taxon>
        <taxon>Fungi</taxon>
        <taxon>Dikarya</taxon>
        <taxon>Ascomycota</taxon>
        <taxon>Pezizomycotina</taxon>
        <taxon>Orbiliomycetes</taxon>
        <taxon>Orbiliales</taxon>
        <taxon>Orbiliaceae</taxon>
        <taxon>Orbilia</taxon>
    </lineage>
</organism>
<evidence type="ECO:0000313" key="3">
    <source>
        <dbReference type="Proteomes" id="UP001375240"/>
    </source>
</evidence>